<reference evidence="2" key="2">
    <citation type="journal article" date="2015" name="Fish Shellfish Immunol.">
        <title>Early steps in the European eel (Anguilla anguilla)-Vibrio vulnificus interaction in the gills: Role of the RtxA13 toxin.</title>
        <authorList>
            <person name="Callol A."/>
            <person name="Pajuelo D."/>
            <person name="Ebbesson L."/>
            <person name="Teles M."/>
            <person name="MacKenzie S."/>
            <person name="Amaro C."/>
        </authorList>
    </citation>
    <scope>NUCLEOTIDE SEQUENCE</scope>
</reference>
<dbReference type="AlphaFoldDB" id="A0A0E9TZ17"/>
<feature type="compositionally biased region" description="Basic and acidic residues" evidence="1">
    <location>
        <begin position="14"/>
        <end position="25"/>
    </location>
</feature>
<proteinExistence type="predicted"/>
<accession>A0A0E9TZ17</accession>
<evidence type="ECO:0000313" key="2">
    <source>
        <dbReference type="EMBL" id="JAH58899.1"/>
    </source>
</evidence>
<feature type="region of interest" description="Disordered" evidence="1">
    <location>
        <begin position="1"/>
        <end position="29"/>
    </location>
</feature>
<organism evidence="2">
    <name type="scientific">Anguilla anguilla</name>
    <name type="common">European freshwater eel</name>
    <name type="synonym">Muraena anguilla</name>
    <dbReference type="NCBI Taxonomy" id="7936"/>
    <lineage>
        <taxon>Eukaryota</taxon>
        <taxon>Metazoa</taxon>
        <taxon>Chordata</taxon>
        <taxon>Craniata</taxon>
        <taxon>Vertebrata</taxon>
        <taxon>Euteleostomi</taxon>
        <taxon>Actinopterygii</taxon>
        <taxon>Neopterygii</taxon>
        <taxon>Teleostei</taxon>
        <taxon>Anguilliformes</taxon>
        <taxon>Anguillidae</taxon>
        <taxon>Anguilla</taxon>
    </lineage>
</organism>
<dbReference type="EMBL" id="GBXM01049678">
    <property type="protein sequence ID" value="JAH58899.1"/>
    <property type="molecule type" value="Transcribed_RNA"/>
</dbReference>
<reference evidence="2" key="1">
    <citation type="submission" date="2014-11" db="EMBL/GenBank/DDBJ databases">
        <authorList>
            <person name="Amaro Gonzalez C."/>
        </authorList>
    </citation>
    <scope>NUCLEOTIDE SEQUENCE</scope>
</reference>
<sequence>MMNFCERLGMKSKTKNEPDFERDSRNSPNMRFHTAQGMLFFITNPQCQHQRQQFWSFPQPSRPQPFPPQ</sequence>
<name>A0A0E9TZ17_ANGAN</name>
<evidence type="ECO:0000256" key="1">
    <source>
        <dbReference type="SAM" id="MobiDB-lite"/>
    </source>
</evidence>
<protein>
    <submittedName>
        <fullName evidence="2">Uncharacterized protein</fullName>
    </submittedName>
</protein>